<reference evidence="6" key="1">
    <citation type="journal article" date="2019" name="Int. J. Syst. Evol. Microbiol.">
        <title>The Global Catalogue of Microorganisms (GCM) 10K type strain sequencing project: providing services to taxonomists for standard genome sequencing and annotation.</title>
        <authorList>
            <consortium name="The Broad Institute Genomics Platform"/>
            <consortium name="The Broad Institute Genome Sequencing Center for Infectious Disease"/>
            <person name="Wu L."/>
            <person name="Ma J."/>
        </authorList>
    </citation>
    <scope>NUCLEOTIDE SEQUENCE [LARGE SCALE GENOMIC DNA]</scope>
    <source>
        <strain evidence="6">CGMCC 1.15394</strain>
    </source>
</reference>
<evidence type="ECO:0000313" key="6">
    <source>
        <dbReference type="Proteomes" id="UP000638462"/>
    </source>
</evidence>
<dbReference type="EMBL" id="BMIT01000006">
    <property type="protein sequence ID" value="GGE95171.1"/>
    <property type="molecule type" value="Genomic_DNA"/>
</dbReference>
<dbReference type="PROSITE" id="PS01117">
    <property type="entry name" value="HTH_MARR_1"/>
    <property type="match status" value="1"/>
</dbReference>
<dbReference type="PANTHER" id="PTHR42756:SF1">
    <property type="entry name" value="TRANSCRIPTIONAL REPRESSOR OF EMRAB OPERON"/>
    <property type="match status" value="1"/>
</dbReference>
<dbReference type="RefSeq" id="WP_188728674.1">
    <property type="nucleotide sequence ID" value="NZ_BMIT01000006.1"/>
</dbReference>
<evidence type="ECO:0000313" key="5">
    <source>
        <dbReference type="EMBL" id="GGE95171.1"/>
    </source>
</evidence>
<evidence type="ECO:0000256" key="1">
    <source>
        <dbReference type="ARBA" id="ARBA00023015"/>
    </source>
</evidence>
<gene>
    <name evidence="5" type="ORF">GCM10008027_20200</name>
</gene>
<keyword evidence="2" id="KW-0238">DNA-binding</keyword>
<dbReference type="SMART" id="SM00347">
    <property type="entry name" value="HTH_MARR"/>
    <property type="match status" value="1"/>
</dbReference>
<evidence type="ECO:0000256" key="3">
    <source>
        <dbReference type="ARBA" id="ARBA00023163"/>
    </source>
</evidence>
<comment type="caution">
    <text evidence="5">The sequence shown here is derived from an EMBL/GenBank/DDBJ whole genome shotgun (WGS) entry which is preliminary data.</text>
</comment>
<dbReference type="Proteomes" id="UP000638462">
    <property type="component" value="Unassembled WGS sequence"/>
</dbReference>
<keyword evidence="3" id="KW-0804">Transcription</keyword>
<dbReference type="Pfam" id="PF12802">
    <property type="entry name" value="MarR_2"/>
    <property type="match status" value="1"/>
</dbReference>
<organism evidence="5 6">
    <name type="scientific">Pseudoalteromonas gelatinilytica</name>
    <dbReference type="NCBI Taxonomy" id="1703256"/>
    <lineage>
        <taxon>Bacteria</taxon>
        <taxon>Pseudomonadati</taxon>
        <taxon>Pseudomonadota</taxon>
        <taxon>Gammaproteobacteria</taxon>
        <taxon>Alteromonadales</taxon>
        <taxon>Pseudoalteromonadaceae</taxon>
        <taxon>Pseudoalteromonas</taxon>
    </lineage>
</organism>
<dbReference type="InterPro" id="IPR023187">
    <property type="entry name" value="Tscrpt_reg_MarR-type_CS"/>
</dbReference>
<evidence type="ECO:0000259" key="4">
    <source>
        <dbReference type="PROSITE" id="PS50995"/>
    </source>
</evidence>
<sequence length="151" mass="17060">MTTERKQILDLQQFLPYSLTNIAMQMSEQFSELYQQQFNLTVPQWRVIANLAQYGERSAKALCDMAQMDKSTVSRAVKSLLSRELIAAKANPTDKRASLLSLSAEGIALHEQIVPLANEWQARLVSGLDSQALQQFMDTLRTLSEQLNKNV</sequence>
<protein>
    <submittedName>
        <fullName evidence="5">MarR family transcriptional regulator</fullName>
    </submittedName>
</protein>
<keyword evidence="1" id="KW-0805">Transcription regulation</keyword>
<feature type="domain" description="HTH marR-type" evidence="4">
    <location>
        <begin position="12"/>
        <end position="145"/>
    </location>
</feature>
<dbReference type="InterPro" id="IPR000835">
    <property type="entry name" value="HTH_MarR-typ"/>
</dbReference>
<dbReference type="PANTHER" id="PTHR42756">
    <property type="entry name" value="TRANSCRIPTIONAL REGULATOR, MARR"/>
    <property type="match status" value="1"/>
</dbReference>
<proteinExistence type="predicted"/>
<dbReference type="SUPFAM" id="SSF46785">
    <property type="entry name" value="Winged helix' DNA-binding domain"/>
    <property type="match status" value="1"/>
</dbReference>
<dbReference type="Gene3D" id="1.10.10.10">
    <property type="entry name" value="Winged helix-like DNA-binding domain superfamily/Winged helix DNA-binding domain"/>
    <property type="match status" value="1"/>
</dbReference>
<dbReference type="PROSITE" id="PS50995">
    <property type="entry name" value="HTH_MARR_2"/>
    <property type="match status" value="1"/>
</dbReference>
<evidence type="ECO:0000256" key="2">
    <source>
        <dbReference type="ARBA" id="ARBA00023125"/>
    </source>
</evidence>
<name>A0ABQ1TIK6_9GAMM</name>
<keyword evidence="6" id="KW-1185">Reference proteome</keyword>
<accession>A0ABQ1TIK6</accession>
<dbReference type="InterPro" id="IPR036388">
    <property type="entry name" value="WH-like_DNA-bd_sf"/>
</dbReference>
<dbReference type="InterPro" id="IPR036390">
    <property type="entry name" value="WH_DNA-bd_sf"/>
</dbReference>